<proteinExistence type="predicted"/>
<keyword evidence="3" id="KW-0732">Signal</keyword>
<dbReference type="InterPro" id="IPR007312">
    <property type="entry name" value="Phosphoesterase"/>
</dbReference>
<dbReference type="HOGENOM" id="CLU_027977_4_0_1"/>
<dbReference type="GO" id="GO:0009395">
    <property type="term" value="P:phospholipid catabolic process"/>
    <property type="evidence" value="ECO:0007669"/>
    <property type="project" value="TreeGrafter"/>
</dbReference>
<gene>
    <name evidence="4" type="ORF">PILCRDRAFT_815937</name>
</gene>
<dbReference type="Proteomes" id="UP000054166">
    <property type="component" value="Unassembled WGS sequence"/>
</dbReference>
<reference evidence="5" key="2">
    <citation type="submission" date="2015-01" db="EMBL/GenBank/DDBJ databases">
        <title>Evolutionary Origins and Diversification of the Mycorrhizal Mutualists.</title>
        <authorList>
            <consortium name="DOE Joint Genome Institute"/>
            <consortium name="Mycorrhizal Genomics Consortium"/>
            <person name="Kohler A."/>
            <person name="Kuo A."/>
            <person name="Nagy L.G."/>
            <person name="Floudas D."/>
            <person name="Copeland A."/>
            <person name="Barry K.W."/>
            <person name="Cichocki N."/>
            <person name="Veneault-Fourrey C."/>
            <person name="LaButti K."/>
            <person name="Lindquist E.A."/>
            <person name="Lipzen A."/>
            <person name="Lundell T."/>
            <person name="Morin E."/>
            <person name="Murat C."/>
            <person name="Riley R."/>
            <person name="Ohm R."/>
            <person name="Sun H."/>
            <person name="Tunlid A."/>
            <person name="Henrissat B."/>
            <person name="Grigoriev I.V."/>
            <person name="Hibbett D.S."/>
            <person name="Martin F."/>
        </authorList>
    </citation>
    <scope>NUCLEOTIDE SEQUENCE [LARGE SCALE GENOMIC DNA]</scope>
    <source>
        <strain evidence="5">F 1598</strain>
    </source>
</reference>
<evidence type="ECO:0000256" key="1">
    <source>
        <dbReference type="ARBA" id="ARBA00022801"/>
    </source>
</evidence>
<dbReference type="PANTHER" id="PTHR31956">
    <property type="entry name" value="NON-SPECIFIC PHOSPHOLIPASE C4-RELATED"/>
    <property type="match status" value="1"/>
</dbReference>
<dbReference type="InterPro" id="IPR017850">
    <property type="entry name" value="Alkaline_phosphatase_core_sf"/>
</dbReference>
<keyword evidence="5" id="KW-1185">Reference proteome</keyword>
<dbReference type="EMBL" id="KN832981">
    <property type="protein sequence ID" value="KIM86688.1"/>
    <property type="molecule type" value="Genomic_DNA"/>
</dbReference>
<feature type="compositionally biased region" description="Low complexity" evidence="2">
    <location>
        <begin position="427"/>
        <end position="441"/>
    </location>
</feature>
<dbReference type="InParanoid" id="A0A0C3BK05"/>
<sequence length="468" mass="50545">MPSYPSLVVLAALPVFALADLSNRAAAPTFVAPAFSPFSQSSNYVGQSNGSFPKTDVVPGKVFDRFIQIWMENTDFSVANSTPEFASLTKQGILLEQSYSLTHPSEPNYIASMSGELWGAMSDDLFAIPENITTFADILEDGGANNKSISWCCYQENMPTSNFLGMNFSSIDYVTPGAANYTFYERKHNPCIIHNSIANNTARVNNTRNFNQLASDLNASSIPQWVFTTPNIVNDGHDTDPNFMGKWLEYFLIPLLNDTRFNDNRTLILLTFDENETATVGNKVFSVLLGGVIPAKLRGTVDSTYYTHYSAISTAQSNWRLKSLGRQDVNKTMSNVYAFVANQTGYKNVDISPDQIPLNNATGTYPGPLNSDLYTPFWAPDDISVIGAGGQGVLVLPGLNTSMTRSTLAQPVNLTSEGLSNPWSNLPNPGGASTSTGSGNSKGAAVPLSANSYAPVFAAILAVGTLFV</sequence>
<dbReference type="OrthoDB" id="5135119at2759"/>
<accession>A0A0C3BK05</accession>
<dbReference type="STRING" id="765440.A0A0C3BK05"/>
<feature type="chain" id="PRO_5002161695" description="Acid phosphatase" evidence="3">
    <location>
        <begin position="20"/>
        <end position="468"/>
    </location>
</feature>
<dbReference type="PANTHER" id="PTHR31956:SF8">
    <property type="entry name" value="ACID PHOSPHATASE PHOA (AFU_ORTHOLOGUE AFUA_1G03570)"/>
    <property type="match status" value="1"/>
</dbReference>
<name>A0A0C3BK05_PILCF</name>
<dbReference type="AlphaFoldDB" id="A0A0C3BK05"/>
<dbReference type="Pfam" id="PF04185">
    <property type="entry name" value="Phosphoesterase"/>
    <property type="match status" value="1"/>
</dbReference>
<reference evidence="4 5" key="1">
    <citation type="submission" date="2014-04" db="EMBL/GenBank/DDBJ databases">
        <authorList>
            <consortium name="DOE Joint Genome Institute"/>
            <person name="Kuo A."/>
            <person name="Tarkka M."/>
            <person name="Buscot F."/>
            <person name="Kohler A."/>
            <person name="Nagy L.G."/>
            <person name="Floudas D."/>
            <person name="Copeland A."/>
            <person name="Barry K.W."/>
            <person name="Cichocki N."/>
            <person name="Veneault-Fourrey C."/>
            <person name="LaButti K."/>
            <person name="Lindquist E.A."/>
            <person name="Lipzen A."/>
            <person name="Lundell T."/>
            <person name="Morin E."/>
            <person name="Murat C."/>
            <person name="Sun H."/>
            <person name="Tunlid A."/>
            <person name="Henrissat B."/>
            <person name="Grigoriev I.V."/>
            <person name="Hibbett D.S."/>
            <person name="Martin F."/>
            <person name="Nordberg H.P."/>
            <person name="Cantor M.N."/>
            <person name="Hua S.X."/>
        </authorList>
    </citation>
    <scope>NUCLEOTIDE SEQUENCE [LARGE SCALE GENOMIC DNA]</scope>
    <source>
        <strain evidence="4 5">F 1598</strain>
    </source>
</reference>
<dbReference type="SUPFAM" id="SSF53649">
    <property type="entry name" value="Alkaline phosphatase-like"/>
    <property type="match status" value="1"/>
</dbReference>
<evidence type="ECO:0000256" key="2">
    <source>
        <dbReference type="SAM" id="MobiDB-lite"/>
    </source>
</evidence>
<evidence type="ECO:0000313" key="5">
    <source>
        <dbReference type="Proteomes" id="UP000054166"/>
    </source>
</evidence>
<organism evidence="4 5">
    <name type="scientific">Piloderma croceum (strain F 1598)</name>
    <dbReference type="NCBI Taxonomy" id="765440"/>
    <lineage>
        <taxon>Eukaryota</taxon>
        <taxon>Fungi</taxon>
        <taxon>Dikarya</taxon>
        <taxon>Basidiomycota</taxon>
        <taxon>Agaricomycotina</taxon>
        <taxon>Agaricomycetes</taxon>
        <taxon>Agaricomycetidae</taxon>
        <taxon>Atheliales</taxon>
        <taxon>Atheliaceae</taxon>
        <taxon>Piloderma</taxon>
    </lineage>
</organism>
<feature type="signal peptide" evidence="3">
    <location>
        <begin position="1"/>
        <end position="19"/>
    </location>
</feature>
<evidence type="ECO:0008006" key="6">
    <source>
        <dbReference type="Google" id="ProtNLM"/>
    </source>
</evidence>
<keyword evidence="1" id="KW-0378">Hydrolase</keyword>
<protein>
    <recommendedName>
        <fullName evidence="6">Acid phosphatase</fullName>
    </recommendedName>
</protein>
<dbReference type="GO" id="GO:0016788">
    <property type="term" value="F:hydrolase activity, acting on ester bonds"/>
    <property type="evidence" value="ECO:0007669"/>
    <property type="project" value="InterPro"/>
</dbReference>
<evidence type="ECO:0000313" key="4">
    <source>
        <dbReference type="EMBL" id="KIM86688.1"/>
    </source>
</evidence>
<feature type="region of interest" description="Disordered" evidence="2">
    <location>
        <begin position="418"/>
        <end position="441"/>
    </location>
</feature>
<evidence type="ECO:0000256" key="3">
    <source>
        <dbReference type="SAM" id="SignalP"/>
    </source>
</evidence>
<dbReference type="Gene3D" id="3.40.720.10">
    <property type="entry name" value="Alkaline Phosphatase, subunit A"/>
    <property type="match status" value="1"/>
</dbReference>